<evidence type="ECO:0000313" key="1">
    <source>
        <dbReference type="EMBL" id="VDL16533.1"/>
    </source>
</evidence>
<dbReference type="EMBL" id="UYSG01000070">
    <property type="protein sequence ID" value="VDL16533.1"/>
    <property type="molecule type" value="Genomic_DNA"/>
</dbReference>
<gene>
    <name evidence="1" type="ORF">HDID_LOCUS519</name>
</gene>
<evidence type="ECO:0000313" key="2">
    <source>
        <dbReference type="Proteomes" id="UP000274504"/>
    </source>
</evidence>
<dbReference type="Gene3D" id="3.30.70.270">
    <property type="match status" value="1"/>
</dbReference>
<dbReference type="InterPro" id="IPR043128">
    <property type="entry name" value="Rev_trsase/Diguanyl_cyclase"/>
</dbReference>
<dbReference type="SUPFAM" id="SSF56672">
    <property type="entry name" value="DNA/RNA polymerases"/>
    <property type="match status" value="1"/>
</dbReference>
<accession>A0A0R3S8M7</accession>
<dbReference type="OrthoDB" id="5599418at2759"/>
<evidence type="ECO:0000313" key="3">
    <source>
        <dbReference type="WBParaSite" id="HDID_0000051801-mRNA-1"/>
    </source>
</evidence>
<dbReference type="InterPro" id="IPR043502">
    <property type="entry name" value="DNA/RNA_pol_sf"/>
</dbReference>
<name>A0A0R3S8M7_HYMDI</name>
<dbReference type="Proteomes" id="UP000274504">
    <property type="component" value="Unassembled WGS sequence"/>
</dbReference>
<dbReference type="STRING" id="6216.A0A0R3S8M7"/>
<dbReference type="WBParaSite" id="HDID_0000051801-mRNA-1">
    <property type="protein sequence ID" value="HDID_0000051801-mRNA-1"/>
    <property type="gene ID" value="HDID_0000051801"/>
</dbReference>
<protein>
    <submittedName>
        <fullName evidence="3">Reverse transcriptase domain-containing protein</fullName>
    </submittedName>
</protein>
<organism evidence="3">
    <name type="scientific">Hymenolepis diminuta</name>
    <name type="common">Rat tapeworm</name>
    <dbReference type="NCBI Taxonomy" id="6216"/>
    <lineage>
        <taxon>Eukaryota</taxon>
        <taxon>Metazoa</taxon>
        <taxon>Spiralia</taxon>
        <taxon>Lophotrochozoa</taxon>
        <taxon>Platyhelminthes</taxon>
        <taxon>Cestoda</taxon>
        <taxon>Eucestoda</taxon>
        <taxon>Cyclophyllidea</taxon>
        <taxon>Hymenolepididae</taxon>
        <taxon>Hymenolepis</taxon>
    </lineage>
</organism>
<reference evidence="1 2" key="2">
    <citation type="submission" date="2018-11" db="EMBL/GenBank/DDBJ databases">
        <authorList>
            <consortium name="Pathogen Informatics"/>
        </authorList>
    </citation>
    <scope>NUCLEOTIDE SEQUENCE [LARGE SCALE GENOMIC DNA]</scope>
</reference>
<sequence length="94" mass="10504">MISRLVGTAAYLNEIVVVEVSEEELLGCVKKLLGRIEECGIHLRADKYQFFIHSVKYSGLSFDSTGRRPDLDEPRAISKMSAPTNLGLPYSFLI</sequence>
<dbReference type="AlphaFoldDB" id="A0A0R3S8M7"/>
<proteinExistence type="predicted"/>
<reference evidence="3" key="1">
    <citation type="submission" date="2017-02" db="UniProtKB">
        <authorList>
            <consortium name="WormBaseParasite"/>
        </authorList>
    </citation>
    <scope>IDENTIFICATION</scope>
</reference>